<evidence type="ECO:0000259" key="2">
    <source>
        <dbReference type="Pfam" id="PF00171"/>
    </source>
</evidence>
<reference evidence="3 4" key="1">
    <citation type="submission" date="2020-10" db="EMBL/GenBank/DDBJ databases">
        <title>Haloactinobacterium sp. RN3S43, a bacterium isolated from saline soil.</title>
        <authorList>
            <person name="Sun J.-Q."/>
        </authorList>
    </citation>
    <scope>NUCLEOTIDE SEQUENCE [LARGE SCALE GENOMIC DNA]</scope>
    <source>
        <strain evidence="3 4">RN3S43</strain>
    </source>
</reference>
<gene>
    <name evidence="3" type="ORF">IM660_04945</name>
</gene>
<dbReference type="EMBL" id="CP063169">
    <property type="protein sequence ID" value="QOR71637.1"/>
    <property type="molecule type" value="Genomic_DNA"/>
</dbReference>
<accession>A0A7M1SX83</accession>
<dbReference type="InterPro" id="IPR016163">
    <property type="entry name" value="Ald_DH_C"/>
</dbReference>
<dbReference type="InterPro" id="IPR044151">
    <property type="entry name" value="ALDH_KGSADH"/>
</dbReference>
<name>A0A7M1SX83_9MICO</name>
<feature type="domain" description="Aldehyde dehydrogenase" evidence="2">
    <location>
        <begin position="19"/>
        <end position="334"/>
    </location>
</feature>
<dbReference type="Pfam" id="PF00171">
    <property type="entry name" value="Aldedh"/>
    <property type="match status" value="1"/>
</dbReference>
<dbReference type="InterPro" id="IPR016161">
    <property type="entry name" value="Ald_DH/histidinol_DH"/>
</dbReference>
<organism evidence="3 4">
    <name type="scientific">Ruania alkalisoli</name>
    <dbReference type="NCBI Taxonomy" id="2779775"/>
    <lineage>
        <taxon>Bacteria</taxon>
        <taxon>Bacillati</taxon>
        <taxon>Actinomycetota</taxon>
        <taxon>Actinomycetes</taxon>
        <taxon>Micrococcales</taxon>
        <taxon>Ruaniaceae</taxon>
        <taxon>Ruania</taxon>
    </lineage>
</organism>
<dbReference type="SUPFAM" id="SSF53720">
    <property type="entry name" value="ALDH-like"/>
    <property type="match status" value="1"/>
</dbReference>
<dbReference type="PANTHER" id="PTHR43353:SF3">
    <property type="entry name" value="ALDEHYDE DEHYDROGENASE-RELATED"/>
    <property type="match status" value="1"/>
</dbReference>
<dbReference type="InterPro" id="IPR015590">
    <property type="entry name" value="Aldehyde_DH_dom"/>
</dbReference>
<sequence>MSRTTTPTTRQPVLVAGQWEDGAADETLHSVDATSGERLASYACAGPDQIDRAARAAADAFETLRATSPQQRAELLEDIAARLAGDEEAIVTVAHTETGLPIARLQGELARTTGQLRLFSSLLDEASYLDVRIDHATDTTPDLRFHRIPVGPVAVFGASNFPLAFSNAGGDTASALAAGCPVIVKAHQAHLGTGARVSGHIADAVAAAGLPGGTHSALVGRGRVLGTALVQHPAIAAVGFTGSRSGGLALVAAAQSRPDPIPVFAEMSSLNPAILFPSALTDATAAAYLDSLTLGAGQFCTKPGLLLVPEGPDGDRFVAEVARLLESRVGQTMLTAGIGDALAEASSAVGGLDGVTEVGRGTPGGAATAAAPQVFSTSAARIAADERTHTEMFGAAGLIARYAGEEDLLAAVRALPGQLTATVHAETEESPVLVPLLRLLERKAGRIIVGGWPTGVAVAHTMVHGGPFPATTDARVTSVGTAAIDRFLRPVTYQSTPEALLPPAVQEENPWGTPRAIDVFSR</sequence>
<evidence type="ECO:0000256" key="1">
    <source>
        <dbReference type="ARBA" id="ARBA00023002"/>
    </source>
</evidence>
<evidence type="ECO:0000313" key="3">
    <source>
        <dbReference type="EMBL" id="QOR71637.1"/>
    </source>
</evidence>
<dbReference type="KEGG" id="halt:IM660_04945"/>
<dbReference type="Proteomes" id="UP000593758">
    <property type="component" value="Chromosome"/>
</dbReference>
<dbReference type="Gene3D" id="3.40.605.10">
    <property type="entry name" value="Aldehyde Dehydrogenase, Chain A, domain 1"/>
    <property type="match status" value="1"/>
</dbReference>
<keyword evidence="1" id="KW-0560">Oxidoreductase</keyword>
<evidence type="ECO:0000313" key="4">
    <source>
        <dbReference type="Proteomes" id="UP000593758"/>
    </source>
</evidence>
<dbReference type="CDD" id="cd07129">
    <property type="entry name" value="ALDH_KGSADH"/>
    <property type="match status" value="1"/>
</dbReference>
<dbReference type="GO" id="GO:0016620">
    <property type="term" value="F:oxidoreductase activity, acting on the aldehyde or oxo group of donors, NAD or NADP as acceptor"/>
    <property type="evidence" value="ECO:0007669"/>
    <property type="project" value="InterPro"/>
</dbReference>
<keyword evidence="4" id="KW-1185">Reference proteome</keyword>
<protein>
    <submittedName>
        <fullName evidence="3">Aldehyde dehydrogenase (NADP(+))</fullName>
    </submittedName>
</protein>
<dbReference type="InterPro" id="IPR050740">
    <property type="entry name" value="Aldehyde_DH_Superfamily"/>
</dbReference>
<dbReference type="AlphaFoldDB" id="A0A7M1SX83"/>
<dbReference type="InterPro" id="IPR016162">
    <property type="entry name" value="Ald_DH_N"/>
</dbReference>
<dbReference type="PANTHER" id="PTHR43353">
    <property type="entry name" value="SUCCINATE-SEMIALDEHYDE DEHYDROGENASE, MITOCHONDRIAL"/>
    <property type="match status" value="1"/>
</dbReference>
<dbReference type="RefSeq" id="WP_193498293.1">
    <property type="nucleotide sequence ID" value="NZ_CP063169.1"/>
</dbReference>
<proteinExistence type="predicted"/>
<dbReference type="Gene3D" id="3.40.309.10">
    <property type="entry name" value="Aldehyde Dehydrogenase, Chain A, domain 2"/>
    <property type="match status" value="1"/>
</dbReference>